<dbReference type="Gene3D" id="3.40.50.1240">
    <property type="entry name" value="Phosphoglycerate mutase-like"/>
    <property type="match status" value="1"/>
</dbReference>
<dbReference type="InterPro" id="IPR051695">
    <property type="entry name" value="Phosphoglycerate_Mutase"/>
</dbReference>
<name>A0ABT7UZ93_9LACO</name>
<organism evidence="2 3">
    <name type="scientific">Limosilactobacillus pontis</name>
    <dbReference type="NCBI Taxonomy" id="35787"/>
    <lineage>
        <taxon>Bacteria</taxon>
        <taxon>Bacillati</taxon>
        <taxon>Bacillota</taxon>
        <taxon>Bacilli</taxon>
        <taxon>Lactobacillales</taxon>
        <taxon>Lactobacillaceae</taxon>
        <taxon>Limosilactobacillus</taxon>
    </lineage>
</organism>
<dbReference type="GO" id="GO:0016787">
    <property type="term" value="F:hydrolase activity"/>
    <property type="evidence" value="ECO:0007669"/>
    <property type="project" value="UniProtKB-KW"/>
</dbReference>
<dbReference type="SMART" id="SM00855">
    <property type="entry name" value="PGAM"/>
    <property type="match status" value="1"/>
</dbReference>
<sequence length="215" mass="24285">MTEITIDIVRHGETYLNQLGRAQGWIDMELDPHGLEQASATGKALADTYYNIIISSDLKRAVQTRDQIIKHLKHVPDVAYTDKTFREVFFGYFEGLDSEANWRTIAVQHGYQDHDDIIRHESLKSGRNMMHDMDPTGQAESYDEIIARWRRGLKTLVNKADDGDRVLLVTHGTFIRTIADALGVDTVGNFPTNAGVTTITANENGAKMVEYNKKF</sequence>
<dbReference type="CDD" id="cd07067">
    <property type="entry name" value="HP_PGM_like"/>
    <property type="match status" value="1"/>
</dbReference>
<gene>
    <name evidence="2" type="ORF">QUW44_07685</name>
</gene>
<reference evidence="3" key="1">
    <citation type="submission" date="2023-06" db="EMBL/GenBank/DDBJ databases">
        <title>Identification and characterization of horizontal gene transfer across gut microbiota members of farm animals based on homology search.</title>
        <authorList>
            <person name="Zeman M."/>
            <person name="Kubasova T."/>
            <person name="Jahodarova E."/>
            <person name="Nykrynova M."/>
            <person name="Rychlik I."/>
        </authorList>
    </citation>
    <scope>NUCLEOTIDE SEQUENCE [LARGE SCALE GENOMIC DNA]</scope>
    <source>
        <strain evidence="3">161_Gplus</strain>
    </source>
</reference>
<dbReference type="InterPro" id="IPR013078">
    <property type="entry name" value="His_Pase_superF_clade-1"/>
</dbReference>
<protein>
    <submittedName>
        <fullName evidence="2">Histidine phosphatase family protein</fullName>
        <ecNumber evidence="2">3.1.3.-</ecNumber>
    </submittedName>
</protein>
<reference evidence="2 3" key="2">
    <citation type="submission" date="2023-06" db="EMBL/GenBank/DDBJ databases">
        <authorList>
            <person name="Zeman M."/>
            <person name="Kubasova T."/>
            <person name="Jahodarova E."/>
            <person name="Nykrynova M."/>
            <person name="Rychlik I."/>
        </authorList>
    </citation>
    <scope>NUCLEOTIDE SEQUENCE [LARGE SCALE GENOMIC DNA]</scope>
    <source>
        <strain evidence="2 3">161_Gplus</strain>
    </source>
</reference>
<evidence type="ECO:0000256" key="1">
    <source>
        <dbReference type="ARBA" id="ARBA00022801"/>
    </source>
</evidence>
<evidence type="ECO:0000313" key="3">
    <source>
        <dbReference type="Proteomes" id="UP001529343"/>
    </source>
</evidence>
<dbReference type="EC" id="3.1.3.-" evidence="2"/>
<comment type="caution">
    <text evidence="2">The sequence shown here is derived from an EMBL/GenBank/DDBJ whole genome shotgun (WGS) entry which is preliminary data.</text>
</comment>
<dbReference type="EMBL" id="JAUDDW010000032">
    <property type="protein sequence ID" value="MDM8267028.1"/>
    <property type="molecule type" value="Genomic_DNA"/>
</dbReference>
<proteinExistence type="predicted"/>
<dbReference type="InterPro" id="IPR029033">
    <property type="entry name" value="His_PPase_superfam"/>
</dbReference>
<dbReference type="PANTHER" id="PTHR46517">
    <property type="entry name" value="FRUCTOSE-2,6-BISPHOSPHATASE TIGAR"/>
    <property type="match status" value="1"/>
</dbReference>
<dbReference type="Pfam" id="PF00300">
    <property type="entry name" value="His_Phos_1"/>
    <property type="match status" value="1"/>
</dbReference>
<dbReference type="SUPFAM" id="SSF53254">
    <property type="entry name" value="Phosphoglycerate mutase-like"/>
    <property type="match status" value="1"/>
</dbReference>
<dbReference type="RefSeq" id="WP_289586436.1">
    <property type="nucleotide sequence ID" value="NZ_JAUDDW010000032.1"/>
</dbReference>
<dbReference type="PANTHER" id="PTHR46517:SF1">
    <property type="entry name" value="FRUCTOSE-2,6-BISPHOSPHATASE TIGAR"/>
    <property type="match status" value="1"/>
</dbReference>
<evidence type="ECO:0000313" key="2">
    <source>
        <dbReference type="EMBL" id="MDM8267028.1"/>
    </source>
</evidence>
<keyword evidence="3" id="KW-1185">Reference proteome</keyword>
<dbReference type="Proteomes" id="UP001529343">
    <property type="component" value="Unassembled WGS sequence"/>
</dbReference>
<accession>A0ABT7UZ93</accession>
<keyword evidence="1 2" id="KW-0378">Hydrolase</keyword>